<dbReference type="SUPFAM" id="SSF56672">
    <property type="entry name" value="DNA/RNA polymerases"/>
    <property type="match status" value="1"/>
</dbReference>
<dbReference type="PANTHER" id="PTHR11439">
    <property type="entry name" value="GAG-POL-RELATED RETROTRANSPOSON"/>
    <property type="match status" value="1"/>
</dbReference>
<dbReference type="InterPro" id="IPR043502">
    <property type="entry name" value="DNA/RNA_pol_sf"/>
</dbReference>
<proteinExistence type="predicted"/>
<sequence length="325" mass="36204">MAQPQGYTDPNKPSHVCLMQKSIYGLHQASRAWYENFTSKLLGFGFLLSVSDPSLFIKCDNGCKPVSSPTSKEKLSPSDGPLLDDPTQSRRIVGALQYASLTRPDISYVVNQGTLTYGLHFCPGPLRLYAYCDADWAGSPFVRRSTSGYCVFLGPNPISWSAKKQNTVACSSTEAEYRCLTHIAAEITWLCFLLRDLHIPLSEIPLIWCDNVSAISLAFNHVFHARTKHVELDYHFVHEKVACKQLDVRFVSSIDQIADIFTKGLSSRRVQHLQSKLCIYDCPLSLRGDDNNTSPMSPGLVLTQAHTRTTRTQSPLTNQVSRAVS</sequence>
<keyword evidence="3" id="KW-1185">Reference proteome</keyword>
<dbReference type="Proteomes" id="UP000283530">
    <property type="component" value="Unassembled WGS sequence"/>
</dbReference>
<dbReference type="STRING" id="337451.A0A3S3PTW3"/>
<dbReference type="OrthoDB" id="1931513at2759"/>
<feature type="region of interest" description="Disordered" evidence="1">
    <location>
        <begin position="306"/>
        <end position="325"/>
    </location>
</feature>
<accession>A0A3S3PTW3</accession>
<dbReference type="AlphaFoldDB" id="A0A3S3PTW3"/>
<gene>
    <name evidence="2" type="ORF">CKAN_00170600</name>
</gene>
<comment type="caution">
    <text evidence="2">The sequence shown here is derived from an EMBL/GenBank/DDBJ whole genome shotgun (WGS) entry which is preliminary data.</text>
</comment>
<evidence type="ECO:0000256" key="1">
    <source>
        <dbReference type="SAM" id="MobiDB-lite"/>
    </source>
</evidence>
<dbReference type="CDD" id="cd09272">
    <property type="entry name" value="RNase_HI_RT_Ty1"/>
    <property type="match status" value="1"/>
</dbReference>
<name>A0A3S3PTW3_9MAGN</name>
<evidence type="ECO:0008006" key="4">
    <source>
        <dbReference type="Google" id="ProtNLM"/>
    </source>
</evidence>
<protein>
    <recommendedName>
        <fullName evidence="4">Reverse transcriptase Ty1/copia-type domain-containing protein</fullName>
    </recommendedName>
</protein>
<dbReference type="EMBL" id="QPKB01000001">
    <property type="protein sequence ID" value="RWR73428.1"/>
    <property type="molecule type" value="Genomic_DNA"/>
</dbReference>
<evidence type="ECO:0000313" key="3">
    <source>
        <dbReference type="Proteomes" id="UP000283530"/>
    </source>
</evidence>
<dbReference type="PANTHER" id="PTHR11439:SF524">
    <property type="entry name" value="RNA-DIRECTED DNA POLYMERASE, PROTEIN KINASE RLK-PELLE-DLSV FAMILY"/>
    <property type="match status" value="1"/>
</dbReference>
<reference evidence="2 3" key="1">
    <citation type="journal article" date="2019" name="Nat. Plants">
        <title>Stout camphor tree genome fills gaps in understanding of flowering plant genome evolution.</title>
        <authorList>
            <person name="Chaw S.M."/>
            <person name="Liu Y.C."/>
            <person name="Wu Y.W."/>
            <person name="Wang H.Y."/>
            <person name="Lin C.I."/>
            <person name="Wu C.S."/>
            <person name="Ke H.M."/>
            <person name="Chang L.Y."/>
            <person name="Hsu C.Y."/>
            <person name="Yang H.T."/>
            <person name="Sudianto E."/>
            <person name="Hsu M.H."/>
            <person name="Wu K.P."/>
            <person name="Wang L.N."/>
            <person name="Leebens-Mack J.H."/>
            <person name="Tsai I.J."/>
        </authorList>
    </citation>
    <scope>NUCLEOTIDE SEQUENCE [LARGE SCALE GENOMIC DNA]</scope>
    <source>
        <strain evidence="3">cv. Chaw 1501</strain>
        <tissue evidence="2">Young leaves</tissue>
    </source>
</reference>
<evidence type="ECO:0000313" key="2">
    <source>
        <dbReference type="EMBL" id="RWR73428.1"/>
    </source>
</evidence>
<organism evidence="2 3">
    <name type="scientific">Cinnamomum micranthum f. kanehirae</name>
    <dbReference type="NCBI Taxonomy" id="337451"/>
    <lineage>
        <taxon>Eukaryota</taxon>
        <taxon>Viridiplantae</taxon>
        <taxon>Streptophyta</taxon>
        <taxon>Embryophyta</taxon>
        <taxon>Tracheophyta</taxon>
        <taxon>Spermatophyta</taxon>
        <taxon>Magnoliopsida</taxon>
        <taxon>Magnoliidae</taxon>
        <taxon>Laurales</taxon>
        <taxon>Lauraceae</taxon>
        <taxon>Cinnamomum</taxon>
    </lineage>
</organism>